<sequence length="280" mass="30808">MLSVTMTAASKTTPEAVARHYDYITPFYEIIGSRSLHLGYWPAGESGGTFAESQQRFTDLMIQQLGAQKGHRVLDIGCGLGEPATRLAQSSGCMVEGITISPRQAAQAERWASLHGTSGQTSFICGNAMALPFQTGSFDAAWALESIFHMPDRAAVLREVARVLHPGGRLLIADIVVSEKATPEDQAFLQQAFVARSFISPEDYPYLIRDTGYEVEQVLDISQNVMATFGAVSAAIREKEEEVRRAYSDEFLAAIQEQWTRITETAMRCMGYIVLTAKRV</sequence>
<dbReference type="PANTHER" id="PTHR44068:SF11">
    <property type="entry name" value="GERANYL DIPHOSPHATE 2-C-METHYLTRANSFERASE"/>
    <property type="match status" value="1"/>
</dbReference>
<reference evidence="5 7" key="1">
    <citation type="submission" date="2015-05" db="EMBL/GenBank/DDBJ databases">
        <title>Genome assembly of Archangium gephyra DSM 2261.</title>
        <authorList>
            <person name="Sharma G."/>
            <person name="Subramanian S."/>
        </authorList>
    </citation>
    <scope>NUCLEOTIDE SEQUENCE [LARGE SCALE GENOMIC DNA]</scope>
    <source>
        <strain evidence="5 7">DSM 2261</strain>
    </source>
</reference>
<proteinExistence type="predicted"/>
<dbReference type="SUPFAM" id="SSF53335">
    <property type="entry name" value="S-adenosyl-L-methionine-dependent methyltransferases"/>
    <property type="match status" value="1"/>
</dbReference>
<keyword evidence="3" id="KW-0949">S-adenosyl-L-methionine</keyword>
<organism evidence="5 7">
    <name type="scientific">Archangium gephyra</name>
    <dbReference type="NCBI Taxonomy" id="48"/>
    <lineage>
        <taxon>Bacteria</taxon>
        <taxon>Pseudomonadati</taxon>
        <taxon>Myxococcota</taxon>
        <taxon>Myxococcia</taxon>
        <taxon>Myxococcales</taxon>
        <taxon>Cystobacterineae</taxon>
        <taxon>Archangiaceae</taxon>
        <taxon>Archangium</taxon>
    </lineage>
</organism>
<name>A0AAC8TJR1_9BACT</name>
<dbReference type="KEGG" id="age:AA314_09831"/>
<gene>
    <name evidence="5" type="ORF">AA314_09831</name>
    <name evidence="6" type="ORF">ATI61_107634</name>
</gene>
<keyword evidence="2" id="KW-0808">Transferase</keyword>
<evidence type="ECO:0000313" key="6">
    <source>
        <dbReference type="EMBL" id="REG29937.1"/>
    </source>
</evidence>
<dbReference type="Proteomes" id="UP000256345">
    <property type="component" value="Unassembled WGS sequence"/>
</dbReference>
<dbReference type="GO" id="GO:0008757">
    <property type="term" value="F:S-adenosylmethionine-dependent methyltransferase activity"/>
    <property type="evidence" value="ECO:0007669"/>
    <property type="project" value="InterPro"/>
</dbReference>
<dbReference type="EMBL" id="QUMU01000007">
    <property type="protein sequence ID" value="REG29937.1"/>
    <property type="molecule type" value="Genomic_DNA"/>
</dbReference>
<dbReference type="AlphaFoldDB" id="A0AAC8TJR1"/>
<keyword evidence="1 5" id="KW-0489">Methyltransferase</keyword>
<dbReference type="InterPro" id="IPR050447">
    <property type="entry name" value="Erg6_SMT_methyltransf"/>
</dbReference>
<dbReference type="GO" id="GO:0032259">
    <property type="term" value="P:methylation"/>
    <property type="evidence" value="ECO:0007669"/>
    <property type="project" value="UniProtKB-KW"/>
</dbReference>
<reference evidence="6 8" key="2">
    <citation type="submission" date="2018-08" db="EMBL/GenBank/DDBJ databases">
        <title>Genomic Encyclopedia of Archaeal and Bacterial Type Strains, Phase II (KMG-II): from individual species to whole genera.</title>
        <authorList>
            <person name="Goeker M."/>
        </authorList>
    </citation>
    <scope>NUCLEOTIDE SEQUENCE [LARGE SCALE GENOMIC DNA]</scope>
    <source>
        <strain evidence="6 8">DSM 2261</strain>
    </source>
</reference>
<evidence type="ECO:0000313" key="8">
    <source>
        <dbReference type="Proteomes" id="UP000256345"/>
    </source>
</evidence>
<dbReference type="SMART" id="SM00828">
    <property type="entry name" value="PKS_MT"/>
    <property type="match status" value="1"/>
</dbReference>
<evidence type="ECO:0000313" key="5">
    <source>
        <dbReference type="EMBL" id="AKJ08205.1"/>
    </source>
</evidence>
<dbReference type="InterPro" id="IPR013216">
    <property type="entry name" value="Methyltransf_11"/>
</dbReference>
<dbReference type="EMBL" id="CP011509">
    <property type="protein sequence ID" value="AKJ08205.1"/>
    <property type="molecule type" value="Genomic_DNA"/>
</dbReference>
<dbReference type="CDD" id="cd02440">
    <property type="entry name" value="AdoMet_MTases"/>
    <property type="match status" value="1"/>
</dbReference>
<evidence type="ECO:0000256" key="3">
    <source>
        <dbReference type="ARBA" id="ARBA00022691"/>
    </source>
</evidence>
<keyword evidence="6" id="KW-0830">Ubiquinone</keyword>
<evidence type="ECO:0000256" key="1">
    <source>
        <dbReference type="ARBA" id="ARBA00022603"/>
    </source>
</evidence>
<dbReference type="Gene3D" id="3.40.50.150">
    <property type="entry name" value="Vaccinia Virus protein VP39"/>
    <property type="match status" value="1"/>
</dbReference>
<evidence type="ECO:0000256" key="2">
    <source>
        <dbReference type="ARBA" id="ARBA00022679"/>
    </source>
</evidence>
<accession>A0AAC8TJR1</accession>
<protein>
    <submittedName>
        <fullName evidence="5">Gamma-tocopherol methyltransferase</fullName>
    </submittedName>
    <submittedName>
        <fullName evidence="6">Ubiquinone/menaquinone biosynthesis C-methylase UbiE</fullName>
    </submittedName>
</protein>
<dbReference type="InterPro" id="IPR029063">
    <property type="entry name" value="SAM-dependent_MTases_sf"/>
</dbReference>
<dbReference type="Pfam" id="PF08241">
    <property type="entry name" value="Methyltransf_11"/>
    <property type="match status" value="1"/>
</dbReference>
<dbReference type="PANTHER" id="PTHR44068">
    <property type="entry name" value="ZGC:194242"/>
    <property type="match status" value="1"/>
</dbReference>
<dbReference type="RefSeq" id="WP_053067317.1">
    <property type="nucleotide sequence ID" value="NZ_CP011509.1"/>
</dbReference>
<dbReference type="Proteomes" id="UP000035579">
    <property type="component" value="Chromosome"/>
</dbReference>
<keyword evidence="8" id="KW-1185">Reference proteome</keyword>
<evidence type="ECO:0000313" key="7">
    <source>
        <dbReference type="Proteomes" id="UP000035579"/>
    </source>
</evidence>
<dbReference type="InterPro" id="IPR020803">
    <property type="entry name" value="MeTfrase_dom"/>
</dbReference>
<evidence type="ECO:0000259" key="4">
    <source>
        <dbReference type="SMART" id="SM00828"/>
    </source>
</evidence>
<feature type="domain" description="Polyketide synthase-like methyltransferase" evidence="4">
    <location>
        <begin position="50"/>
        <end position="261"/>
    </location>
</feature>